<accession>A0ABT2ZEP4</accession>
<gene>
    <name evidence="1" type="ORF">OEW28_13050</name>
</gene>
<evidence type="ECO:0000313" key="1">
    <source>
        <dbReference type="EMBL" id="MCV2869556.1"/>
    </source>
</evidence>
<name>A0ABT2ZEP4_9RHOB</name>
<dbReference type="EMBL" id="JAOWKY010000003">
    <property type="protein sequence ID" value="MCV2869556.1"/>
    <property type="molecule type" value="Genomic_DNA"/>
</dbReference>
<comment type="caution">
    <text evidence="1">The sequence shown here is derived from an EMBL/GenBank/DDBJ whole genome shotgun (WGS) entry which is preliminary data.</text>
</comment>
<proteinExistence type="predicted"/>
<keyword evidence="2" id="KW-1185">Reference proteome</keyword>
<sequence length="98" mass="9921">MTISTGLLYSLLALDSCNCGNDLGVSGLGEASNGSAAVGGASIPFNLADANTEAEATAASFYVVAHQTDAGIVISYRGTDNPLVDWHTGWNIGAGESR</sequence>
<reference evidence="1 2" key="1">
    <citation type="submission" date="2022-10" db="EMBL/GenBank/DDBJ databases">
        <title>Defluviimonas sp. nov., isolated from ocean surface water.</title>
        <authorList>
            <person name="He W."/>
            <person name="Wang L."/>
            <person name="Zhang D.-F."/>
        </authorList>
    </citation>
    <scope>NUCLEOTIDE SEQUENCE [LARGE SCALE GENOMIC DNA]</scope>
    <source>
        <strain evidence="1 2">WL0002</strain>
    </source>
</reference>
<dbReference type="RefSeq" id="WP_263735210.1">
    <property type="nucleotide sequence ID" value="NZ_JAOWKY010000003.1"/>
</dbReference>
<dbReference type="Proteomes" id="UP001652542">
    <property type="component" value="Unassembled WGS sequence"/>
</dbReference>
<organism evidence="1 2">
    <name type="scientific">Albidovulum marisflavi</name>
    <dbReference type="NCBI Taxonomy" id="2984159"/>
    <lineage>
        <taxon>Bacteria</taxon>
        <taxon>Pseudomonadati</taxon>
        <taxon>Pseudomonadota</taxon>
        <taxon>Alphaproteobacteria</taxon>
        <taxon>Rhodobacterales</taxon>
        <taxon>Paracoccaceae</taxon>
        <taxon>Albidovulum</taxon>
    </lineage>
</organism>
<protein>
    <submittedName>
        <fullName evidence="1">Uncharacterized protein</fullName>
    </submittedName>
</protein>
<evidence type="ECO:0000313" key="2">
    <source>
        <dbReference type="Proteomes" id="UP001652542"/>
    </source>
</evidence>